<dbReference type="Gene3D" id="3.30.300.20">
    <property type="match status" value="1"/>
</dbReference>
<dbReference type="NCBIfam" id="TIGR00082">
    <property type="entry name" value="rbfA"/>
    <property type="match status" value="1"/>
</dbReference>
<dbReference type="GO" id="GO:0030490">
    <property type="term" value="P:maturation of SSU-rRNA"/>
    <property type="evidence" value="ECO:0007669"/>
    <property type="project" value="UniProtKB-UniRule"/>
</dbReference>
<keyword evidence="2" id="KW-0963">Cytoplasm</keyword>
<organism evidence="3 4">
    <name type="scientific">Anaerosalibacter massiliensis</name>
    <dbReference type="NCBI Taxonomy" id="1347392"/>
    <lineage>
        <taxon>Bacteria</taxon>
        <taxon>Bacillati</taxon>
        <taxon>Bacillota</taxon>
        <taxon>Tissierellia</taxon>
        <taxon>Tissierellales</taxon>
        <taxon>Sporanaerobacteraceae</taxon>
        <taxon>Anaerosalibacter</taxon>
    </lineage>
</organism>
<accession>A0A9X2MFR8</accession>
<dbReference type="OrthoDB" id="307788at2"/>
<protein>
    <recommendedName>
        <fullName evidence="2">Ribosome-binding factor A</fullName>
    </recommendedName>
</protein>
<keyword evidence="1 2" id="KW-0690">Ribosome biogenesis</keyword>
<dbReference type="EMBL" id="JANJZL010000001">
    <property type="protein sequence ID" value="MCR2042728.1"/>
    <property type="molecule type" value="Genomic_DNA"/>
</dbReference>
<comment type="function">
    <text evidence="2">One of several proteins that assist in the late maturation steps of the functional core of the 30S ribosomal subunit. Associates with free 30S ribosomal subunits (but not with 30S subunits that are part of 70S ribosomes or polysomes). Required for efficient processing of 16S rRNA. May interact with the 5'-terminal helix region of 16S rRNA.</text>
</comment>
<dbReference type="AlphaFoldDB" id="A0A9X2MFR8"/>
<sequence length="123" mass="14117">MNNKRINRISEEVKKALSYIISNDLKDPRISPMTSVTHVDVTGDLRYAKVYISVLGNEREKDNTIKGLESAKGFIRNEIGDKVDLRYIPEPIFQLDESIERGIYMSKLIDKVNKKDKRGSTDE</sequence>
<evidence type="ECO:0000313" key="3">
    <source>
        <dbReference type="EMBL" id="MCR2042728.1"/>
    </source>
</evidence>
<dbReference type="GO" id="GO:0005829">
    <property type="term" value="C:cytosol"/>
    <property type="evidence" value="ECO:0007669"/>
    <property type="project" value="TreeGrafter"/>
</dbReference>
<evidence type="ECO:0000256" key="2">
    <source>
        <dbReference type="HAMAP-Rule" id="MF_00003"/>
    </source>
</evidence>
<comment type="caution">
    <text evidence="3">The sequence shown here is derived from an EMBL/GenBank/DDBJ whole genome shotgun (WGS) entry which is preliminary data.</text>
</comment>
<evidence type="ECO:0000256" key="1">
    <source>
        <dbReference type="ARBA" id="ARBA00022517"/>
    </source>
</evidence>
<dbReference type="HAMAP" id="MF_00003">
    <property type="entry name" value="RbfA"/>
    <property type="match status" value="1"/>
</dbReference>
<comment type="subunit">
    <text evidence="2">Monomer. Binds 30S ribosomal subunits, but not 50S ribosomal subunits or 70S ribosomes.</text>
</comment>
<dbReference type="InterPro" id="IPR000238">
    <property type="entry name" value="RbfA"/>
</dbReference>
<dbReference type="InterPro" id="IPR015946">
    <property type="entry name" value="KH_dom-like_a/b"/>
</dbReference>
<keyword evidence="4" id="KW-1185">Reference proteome</keyword>
<dbReference type="RefSeq" id="WP_042681790.1">
    <property type="nucleotide sequence ID" value="NZ_CABKTM010000043.1"/>
</dbReference>
<name>A0A9X2MFR8_9FIRM</name>
<gene>
    <name evidence="2 3" type="primary">rbfA</name>
    <name evidence="3" type="ORF">NSA23_01230</name>
</gene>
<dbReference type="PANTHER" id="PTHR33515:SF1">
    <property type="entry name" value="RIBOSOME-BINDING FACTOR A, CHLOROPLASTIC-RELATED"/>
    <property type="match status" value="1"/>
</dbReference>
<comment type="subcellular location">
    <subcellularLocation>
        <location evidence="2">Cytoplasm</location>
    </subcellularLocation>
</comment>
<dbReference type="PANTHER" id="PTHR33515">
    <property type="entry name" value="RIBOSOME-BINDING FACTOR A, CHLOROPLASTIC-RELATED"/>
    <property type="match status" value="1"/>
</dbReference>
<dbReference type="InterPro" id="IPR023799">
    <property type="entry name" value="RbfA_dom_sf"/>
</dbReference>
<dbReference type="SUPFAM" id="SSF89919">
    <property type="entry name" value="Ribosome-binding factor A, RbfA"/>
    <property type="match status" value="1"/>
</dbReference>
<proteinExistence type="inferred from homology"/>
<dbReference type="Pfam" id="PF02033">
    <property type="entry name" value="RBFA"/>
    <property type="match status" value="1"/>
</dbReference>
<dbReference type="GO" id="GO:0043024">
    <property type="term" value="F:ribosomal small subunit binding"/>
    <property type="evidence" value="ECO:0007669"/>
    <property type="project" value="TreeGrafter"/>
</dbReference>
<dbReference type="Proteomes" id="UP001142078">
    <property type="component" value="Unassembled WGS sequence"/>
</dbReference>
<evidence type="ECO:0000313" key="4">
    <source>
        <dbReference type="Proteomes" id="UP001142078"/>
    </source>
</evidence>
<comment type="similarity">
    <text evidence="2">Belongs to the RbfA family.</text>
</comment>
<reference evidence="3" key="1">
    <citation type="submission" date="2022-07" db="EMBL/GenBank/DDBJ databases">
        <title>Enhanced cultured diversity of the mouse gut microbiota enables custom-made synthetic communities.</title>
        <authorList>
            <person name="Afrizal A."/>
        </authorList>
    </citation>
    <scope>NUCLEOTIDE SEQUENCE</scope>
    <source>
        <strain evidence="3">DSM 29482</strain>
    </source>
</reference>